<dbReference type="PANTHER" id="PTHR21180:SF32">
    <property type="entry name" value="ENDONUCLEASE_EXONUCLEASE_PHOSPHATASE FAMILY DOMAIN-CONTAINING PROTEIN 1"/>
    <property type="match status" value="1"/>
</dbReference>
<dbReference type="InterPro" id="IPR004509">
    <property type="entry name" value="Competence_ComEA_HhH"/>
</dbReference>
<evidence type="ECO:0000256" key="1">
    <source>
        <dbReference type="SAM" id="SignalP"/>
    </source>
</evidence>
<dbReference type="InterPro" id="IPR051675">
    <property type="entry name" value="Endo/Exo/Phosphatase_dom_1"/>
</dbReference>
<dbReference type="PANTHER" id="PTHR21180">
    <property type="entry name" value="ENDONUCLEASE/EXONUCLEASE/PHOSPHATASE FAMILY DOMAIN-CONTAINING PROTEIN 1"/>
    <property type="match status" value="1"/>
</dbReference>
<dbReference type="NCBIfam" id="TIGR00426">
    <property type="entry name" value="competence protein ComEA helix-hairpin-helix repeat region"/>
    <property type="match status" value="1"/>
</dbReference>
<dbReference type="Pfam" id="PF12836">
    <property type="entry name" value="HHH_3"/>
    <property type="match status" value="1"/>
</dbReference>
<dbReference type="InterPro" id="IPR010994">
    <property type="entry name" value="RuvA_2-like"/>
</dbReference>
<dbReference type="SUPFAM" id="SSF47781">
    <property type="entry name" value="RuvA domain 2-like"/>
    <property type="match status" value="1"/>
</dbReference>
<gene>
    <name evidence="2" type="ORF">V6242_05385</name>
</gene>
<protein>
    <submittedName>
        <fullName evidence="2">Helix-hairpin-helix domain-containing protein</fullName>
    </submittedName>
</protein>
<dbReference type="RefSeq" id="WP_133002910.1">
    <property type="nucleotide sequence ID" value="NZ_BAAAFB010000004.1"/>
</dbReference>
<evidence type="ECO:0000313" key="3">
    <source>
        <dbReference type="Proteomes" id="UP001379949"/>
    </source>
</evidence>
<sequence length="103" mass="11192">MMTSIQYVRTFLRCVLVMLVLSPLALFAAQPLDINTATADQIAAVMSGVGDKKAHAIVAYRSENGPFKSLDQLTEVKGLGDALVERNKAFIQIVEPPMVDAKE</sequence>
<dbReference type="EMBL" id="JBAKAR010000003">
    <property type="protein sequence ID" value="MEL0612569.1"/>
    <property type="molecule type" value="Genomic_DNA"/>
</dbReference>
<keyword evidence="1" id="KW-0732">Signal</keyword>
<feature type="chain" id="PRO_5047063951" evidence="1">
    <location>
        <begin position="29"/>
        <end position="103"/>
    </location>
</feature>
<evidence type="ECO:0000313" key="2">
    <source>
        <dbReference type="EMBL" id="MEL0612569.1"/>
    </source>
</evidence>
<accession>A0ABU9G4N0</accession>
<keyword evidence="3" id="KW-1185">Reference proteome</keyword>
<organism evidence="2 3">
    <name type="scientific">Marinomonas arenicola</name>
    <dbReference type="NCBI Taxonomy" id="569601"/>
    <lineage>
        <taxon>Bacteria</taxon>
        <taxon>Pseudomonadati</taxon>
        <taxon>Pseudomonadota</taxon>
        <taxon>Gammaproteobacteria</taxon>
        <taxon>Oceanospirillales</taxon>
        <taxon>Oceanospirillaceae</taxon>
        <taxon>Marinomonas</taxon>
    </lineage>
</organism>
<name>A0ABU9G4N0_9GAMM</name>
<feature type="signal peptide" evidence="1">
    <location>
        <begin position="1"/>
        <end position="28"/>
    </location>
</feature>
<comment type="caution">
    <text evidence="2">The sequence shown here is derived from an EMBL/GenBank/DDBJ whole genome shotgun (WGS) entry which is preliminary data.</text>
</comment>
<dbReference type="Gene3D" id="1.10.150.280">
    <property type="entry name" value="AF1531-like domain"/>
    <property type="match status" value="1"/>
</dbReference>
<dbReference type="Proteomes" id="UP001379949">
    <property type="component" value="Unassembled WGS sequence"/>
</dbReference>
<reference evidence="2 3" key="1">
    <citation type="submission" date="2024-02" db="EMBL/GenBank/DDBJ databases">
        <title>Bacteria isolated from the canopy kelp, Nereocystis luetkeana.</title>
        <authorList>
            <person name="Pfister C.A."/>
            <person name="Younker I.T."/>
            <person name="Light S.H."/>
        </authorList>
    </citation>
    <scope>NUCLEOTIDE SEQUENCE [LARGE SCALE GENOMIC DNA]</scope>
    <source>
        <strain evidence="2 3">TI.4.07</strain>
    </source>
</reference>
<proteinExistence type="predicted"/>